<evidence type="ECO:0000256" key="1">
    <source>
        <dbReference type="SAM" id="Phobius"/>
    </source>
</evidence>
<sequence>MELNKSNAATSLLIMAGIGAISSWSFGKPDVQAYAVFVVGSISVLAAIFCRWWWQQIVSYKDLNGAKFEVLNEMAPLIVFPDETSCRSFEPFSKEWRAMENKMALQKYKSRLALGASLSELTVPITFMTAFCAIFLITVVVSMVSRYDLVLVRVLGF</sequence>
<accession>A0A917EEK9</accession>
<dbReference type="AlphaFoldDB" id="A0A917EEK9"/>
<keyword evidence="1" id="KW-0472">Membrane</keyword>
<keyword evidence="1" id="KW-1133">Transmembrane helix</keyword>
<feature type="transmembrane region" description="Helical" evidence="1">
    <location>
        <begin position="33"/>
        <end position="54"/>
    </location>
</feature>
<dbReference type="Pfam" id="PF24838">
    <property type="entry name" value="8xMP"/>
    <property type="match status" value="1"/>
</dbReference>
<keyword evidence="3" id="KW-1185">Reference proteome</keyword>
<reference evidence="3" key="1">
    <citation type="journal article" date="2019" name="Int. J. Syst. Evol. Microbiol.">
        <title>The Global Catalogue of Microorganisms (GCM) 10K type strain sequencing project: providing services to taxonomists for standard genome sequencing and annotation.</title>
        <authorList>
            <consortium name="The Broad Institute Genomics Platform"/>
            <consortium name="The Broad Institute Genome Sequencing Center for Infectious Disease"/>
            <person name="Wu L."/>
            <person name="Ma J."/>
        </authorList>
    </citation>
    <scope>NUCLEOTIDE SEQUENCE [LARGE SCALE GENOMIC DNA]</scope>
    <source>
        <strain evidence="3">CGMCC 1.12664</strain>
    </source>
</reference>
<dbReference type="InterPro" id="IPR056918">
    <property type="entry name" value="8xMP"/>
</dbReference>
<feature type="transmembrane region" description="Helical" evidence="1">
    <location>
        <begin position="7"/>
        <end position="27"/>
    </location>
</feature>
<proteinExistence type="predicted"/>
<gene>
    <name evidence="2" type="ORF">GCM10011360_16620</name>
</gene>
<evidence type="ECO:0000313" key="2">
    <source>
        <dbReference type="EMBL" id="GGE29190.1"/>
    </source>
</evidence>
<keyword evidence="1" id="KW-0812">Transmembrane</keyword>
<feature type="transmembrane region" description="Helical" evidence="1">
    <location>
        <begin position="112"/>
        <end position="145"/>
    </location>
</feature>
<dbReference type="EMBL" id="BMFJ01000001">
    <property type="protein sequence ID" value="GGE29190.1"/>
    <property type="molecule type" value="Genomic_DNA"/>
</dbReference>
<organism evidence="2 3">
    <name type="scientific">Primorskyibacter flagellatus</name>
    <dbReference type="NCBI Taxonomy" id="1387277"/>
    <lineage>
        <taxon>Bacteria</taxon>
        <taxon>Pseudomonadati</taxon>
        <taxon>Pseudomonadota</taxon>
        <taxon>Alphaproteobacteria</taxon>
        <taxon>Rhodobacterales</taxon>
        <taxon>Roseobacteraceae</taxon>
        <taxon>Primorskyibacter</taxon>
    </lineage>
</organism>
<evidence type="ECO:0000313" key="3">
    <source>
        <dbReference type="Proteomes" id="UP000612855"/>
    </source>
</evidence>
<comment type="caution">
    <text evidence="2">The sequence shown here is derived from an EMBL/GenBank/DDBJ whole genome shotgun (WGS) entry which is preliminary data.</text>
</comment>
<protein>
    <submittedName>
        <fullName evidence="2">Uncharacterized protein</fullName>
    </submittedName>
</protein>
<dbReference type="Proteomes" id="UP000612855">
    <property type="component" value="Unassembled WGS sequence"/>
</dbReference>
<name>A0A917EEK9_9RHOB</name>